<protein>
    <submittedName>
        <fullName evidence="3">Fatty acid desaturase</fullName>
    </submittedName>
</protein>
<sequence length="353" mass="38852">MSAPNEGMRLARQAYDLTSDLMAASRTVYWIDLLATAAVTYASFAMAVRAESGLATAAWALLCLLALYRGISFIHEITHLRPDDVPGFRLGWNLLIGVPALTPSLMYEGVHNLHHAKTRYGTANDPEYLPLSHYPPAKILIFILVPLLAPLGVALRFGIIAPLTFVSPKVRVWATRKVSALTINPAFARTDVDQSKRLDWRAQELACWAWSWGLAGGTMAGWIPLRVIGLAAAIFAGMTFINQLRTVVAHAWLNESEPMSFEEQFLDSVNVPPPALLPLLWAPVGLRYHALHHLLPRLPYHNLGKAHARLAGALPASYRSVEQKSLTSGLMALLQRSRSAMARRADTARAMGR</sequence>
<evidence type="ECO:0000256" key="1">
    <source>
        <dbReference type="SAM" id="Phobius"/>
    </source>
</evidence>
<evidence type="ECO:0000313" key="3">
    <source>
        <dbReference type="EMBL" id="MET3528083.1"/>
    </source>
</evidence>
<keyword evidence="1" id="KW-0472">Membrane</keyword>
<gene>
    <name evidence="3" type="ORF">ABID41_003222</name>
</gene>
<proteinExistence type="predicted"/>
<reference evidence="3 4" key="1">
    <citation type="submission" date="2024-06" db="EMBL/GenBank/DDBJ databases">
        <title>Genomic Encyclopedia of Type Strains, Phase IV (KMG-IV): sequencing the most valuable type-strain genomes for metagenomic binning, comparative biology and taxonomic classification.</title>
        <authorList>
            <person name="Goeker M."/>
        </authorList>
    </citation>
    <scope>NUCLEOTIDE SEQUENCE [LARGE SCALE GENOMIC DNA]</scope>
    <source>
        <strain evidence="3 4">DSM 17809</strain>
    </source>
</reference>
<feature type="transmembrane region" description="Helical" evidence="1">
    <location>
        <begin position="139"/>
        <end position="161"/>
    </location>
</feature>
<dbReference type="PANTHER" id="PTHR19353:SF19">
    <property type="entry name" value="DELTA(5) FATTY ACID DESATURASE C-RELATED"/>
    <property type="match status" value="1"/>
</dbReference>
<accession>A0ABV2ELZ0</accession>
<dbReference type="InterPro" id="IPR012171">
    <property type="entry name" value="Fatty_acid_desaturase"/>
</dbReference>
<organism evidence="3 4">
    <name type="scientific">Phenylobacterium koreense</name>
    <dbReference type="NCBI Taxonomy" id="266125"/>
    <lineage>
        <taxon>Bacteria</taxon>
        <taxon>Pseudomonadati</taxon>
        <taxon>Pseudomonadota</taxon>
        <taxon>Alphaproteobacteria</taxon>
        <taxon>Caulobacterales</taxon>
        <taxon>Caulobacteraceae</taxon>
        <taxon>Phenylobacterium</taxon>
    </lineage>
</organism>
<dbReference type="Proteomes" id="UP001549110">
    <property type="component" value="Unassembled WGS sequence"/>
</dbReference>
<keyword evidence="1" id="KW-0812">Transmembrane</keyword>
<feature type="domain" description="Fatty acid desaturase" evidence="2">
    <location>
        <begin position="57"/>
        <end position="321"/>
    </location>
</feature>
<comment type="caution">
    <text evidence="3">The sequence shown here is derived from an EMBL/GenBank/DDBJ whole genome shotgun (WGS) entry which is preliminary data.</text>
</comment>
<name>A0ABV2ELZ0_9CAUL</name>
<dbReference type="PANTHER" id="PTHR19353">
    <property type="entry name" value="FATTY ACID DESATURASE 2"/>
    <property type="match status" value="1"/>
</dbReference>
<feature type="transmembrane region" description="Helical" evidence="1">
    <location>
        <begin position="219"/>
        <end position="241"/>
    </location>
</feature>
<dbReference type="InterPro" id="IPR005804">
    <property type="entry name" value="FA_desaturase_dom"/>
</dbReference>
<feature type="transmembrane region" description="Helical" evidence="1">
    <location>
        <begin position="28"/>
        <end position="48"/>
    </location>
</feature>
<dbReference type="Pfam" id="PF00487">
    <property type="entry name" value="FA_desaturase"/>
    <property type="match status" value="1"/>
</dbReference>
<dbReference type="RefSeq" id="WP_354298083.1">
    <property type="nucleotide sequence ID" value="NZ_JBEPLU010000003.1"/>
</dbReference>
<keyword evidence="1" id="KW-1133">Transmembrane helix</keyword>
<evidence type="ECO:0000259" key="2">
    <source>
        <dbReference type="Pfam" id="PF00487"/>
    </source>
</evidence>
<feature type="transmembrane region" description="Helical" evidence="1">
    <location>
        <begin position="54"/>
        <end position="71"/>
    </location>
</feature>
<evidence type="ECO:0000313" key="4">
    <source>
        <dbReference type="Proteomes" id="UP001549110"/>
    </source>
</evidence>
<dbReference type="CDD" id="cd01060">
    <property type="entry name" value="Membrane-FADS-like"/>
    <property type="match status" value="1"/>
</dbReference>
<keyword evidence="4" id="KW-1185">Reference proteome</keyword>
<dbReference type="EMBL" id="JBEPLU010000003">
    <property type="protein sequence ID" value="MET3528083.1"/>
    <property type="molecule type" value="Genomic_DNA"/>
</dbReference>